<protein>
    <submittedName>
        <fullName evidence="2">Uncharacterized protein</fullName>
    </submittedName>
</protein>
<organism evidence="2">
    <name type="scientific">Badge moss associated tymo-like virus</name>
    <dbReference type="NCBI Taxonomy" id="2933120"/>
    <lineage>
        <taxon>Viruses</taxon>
        <taxon>Riboviria</taxon>
        <taxon>Orthornavirae</taxon>
        <taxon>Kitrinoviricota</taxon>
        <taxon>Alsuviricetes</taxon>
        <taxon>Tymovirales</taxon>
    </lineage>
</organism>
<name>A0A9C7GX09_9VIRU</name>
<evidence type="ECO:0000313" key="2">
    <source>
        <dbReference type="EMBL" id="CAI5383854.1"/>
    </source>
</evidence>
<proteinExistence type="predicted"/>
<feature type="region of interest" description="Disordered" evidence="1">
    <location>
        <begin position="22"/>
        <end position="49"/>
    </location>
</feature>
<gene>
    <name evidence="2" type="primary">hypothetical protein</name>
</gene>
<evidence type="ECO:0000256" key="1">
    <source>
        <dbReference type="SAM" id="MobiDB-lite"/>
    </source>
</evidence>
<feature type="compositionally biased region" description="Low complexity" evidence="1">
    <location>
        <begin position="30"/>
        <end position="49"/>
    </location>
</feature>
<sequence>MVLLHLVLSILIVRVLKPKTRSQHHLPTMTSNALLTPPTSPSSSSSALFASAPGNLPSHSASGVSGGTVSEEHQQLASRLPPSLVLGSLPPQSFDIPFRTNNWAWTIPECNKHWGLDLHSLASVKSIKLSFGFCFWKELYIEFYHPHRDGATFFATGGIGGWTYKRDTTPSANVIATLPTASGYAFEPGTVVRIQCPFGGLISPMVSSEPVVGKHAVFYIDLNSTCKHPYMPVMSDGKTTQLKQPEFKPDLKVLYARLHGVMCVAAPLPGLIGIV</sequence>
<reference evidence="2" key="1">
    <citation type="submission" date="2022-11" db="EMBL/GenBank/DDBJ databases">
        <authorList>
            <person name="Mifsud CO J."/>
            <person name="Holmes C E."/>
            <person name="Gallagher V R."/>
            <person name="Geoghegan L J."/>
        </authorList>
    </citation>
    <scope>NUCLEOTIDE SEQUENCE</scope>
</reference>
<accession>A0A9C7GX09</accession>
<dbReference type="EMBL" id="OX380369">
    <property type="protein sequence ID" value="CAI5383854.1"/>
    <property type="molecule type" value="Genomic_RNA"/>
</dbReference>